<dbReference type="RefSeq" id="WP_147203514.1">
    <property type="nucleotide sequence ID" value="NZ_BJYT01000006.1"/>
</dbReference>
<feature type="compositionally biased region" description="Gly residues" evidence="1">
    <location>
        <begin position="214"/>
        <end position="227"/>
    </location>
</feature>
<organism evidence="2 3">
    <name type="scientific">Segetibacter aerophilus</name>
    <dbReference type="NCBI Taxonomy" id="670293"/>
    <lineage>
        <taxon>Bacteria</taxon>
        <taxon>Pseudomonadati</taxon>
        <taxon>Bacteroidota</taxon>
        <taxon>Chitinophagia</taxon>
        <taxon>Chitinophagales</taxon>
        <taxon>Chitinophagaceae</taxon>
        <taxon>Segetibacter</taxon>
    </lineage>
</organism>
<name>A0A512BBN9_9BACT</name>
<keyword evidence="3" id="KW-1185">Reference proteome</keyword>
<dbReference type="InterPro" id="IPR025632">
    <property type="entry name" value="DUF4290"/>
</dbReference>
<dbReference type="AlphaFoldDB" id="A0A512BBN9"/>
<dbReference type="OrthoDB" id="1466969at2"/>
<reference evidence="2 3" key="1">
    <citation type="submission" date="2019-07" db="EMBL/GenBank/DDBJ databases">
        <title>Whole genome shotgun sequence of Segetibacter aerophilus NBRC 106135.</title>
        <authorList>
            <person name="Hosoyama A."/>
            <person name="Uohara A."/>
            <person name="Ohji S."/>
            <person name="Ichikawa N."/>
        </authorList>
    </citation>
    <scope>NUCLEOTIDE SEQUENCE [LARGE SCALE GENOMIC DNA]</scope>
    <source>
        <strain evidence="2 3">NBRC 106135</strain>
    </source>
</reference>
<accession>A0A512BBN9</accession>
<sequence>MEYNTQRNHLTMKEYGRHIQRMVEHVLTIEDRQKRQQQAQVVIELMGTLNPHLKNVEDFRHLLWDHLFFVSDFKLDVDCPYPIPTKETYKLKPDPLPYPKRKPRYNHLGKNLEIVIDKALKEENPDKRAGFANSIAYYMKLAYSNWHKELVHDDGIRAELNVITNGQLEFDSTPFVKHYRANEGRDNNRSGGFGDNNRFKRNNNGGQFQRNSRDGGGGGGNREGGNTGRDNRNAGSGGSRDNRNAPGNNGGGGRDNRNNKFGGNKKRF</sequence>
<protein>
    <recommendedName>
        <fullName evidence="4">DUF4290 domain-containing protein</fullName>
    </recommendedName>
</protein>
<dbReference type="Proteomes" id="UP000321513">
    <property type="component" value="Unassembled WGS sequence"/>
</dbReference>
<dbReference type="EMBL" id="BJYT01000006">
    <property type="protein sequence ID" value="GEO09391.1"/>
    <property type="molecule type" value="Genomic_DNA"/>
</dbReference>
<evidence type="ECO:0000313" key="3">
    <source>
        <dbReference type="Proteomes" id="UP000321513"/>
    </source>
</evidence>
<feature type="region of interest" description="Disordered" evidence="1">
    <location>
        <begin position="181"/>
        <end position="268"/>
    </location>
</feature>
<evidence type="ECO:0000256" key="1">
    <source>
        <dbReference type="SAM" id="MobiDB-lite"/>
    </source>
</evidence>
<evidence type="ECO:0000313" key="2">
    <source>
        <dbReference type="EMBL" id="GEO09391.1"/>
    </source>
</evidence>
<comment type="caution">
    <text evidence="2">The sequence shown here is derived from an EMBL/GenBank/DDBJ whole genome shotgun (WGS) entry which is preliminary data.</text>
</comment>
<proteinExistence type="predicted"/>
<evidence type="ECO:0008006" key="4">
    <source>
        <dbReference type="Google" id="ProtNLM"/>
    </source>
</evidence>
<dbReference type="Pfam" id="PF14123">
    <property type="entry name" value="DUF4290"/>
    <property type="match status" value="1"/>
</dbReference>
<gene>
    <name evidence="2" type="ORF">SAE01_18870</name>
</gene>